<dbReference type="EMBL" id="BMAU01021396">
    <property type="protein sequence ID" value="GFY31127.1"/>
    <property type="molecule type" value="Genomic_DNA"/>
</dbReference>
<gene>
    <name evidence="1" type="ORF">TNCV_4360341</name>
</gene>
<name>A0A8X7BI23_TRICX</name>
<dbReference type="Proteomes" id="UP000887159">
    <property type="component" value="Unassembled WGS sequence"/>
</dbReference>
<keyword evidence="2" id="KW-1185">Reference proteome</keyword>
<organism evidence="1 2">
    <name type="scientific">Trichonephila clavipes</name>
    <name type="common">Golden silk orbweaver</name>
    <name type="synonym">Nephila clavipes</name>
    <dbReference type="NCBI Taxonomy" id="2585209"/>
    <lineage>
        <taxon>Eukaryota</taxon>
        <taxon>Metazoa</taxon>
        <taxon>Ecdysozoa</taxon>
        <taxon>Arthropoda</taxon>
        <taxon>Chelicerata</taxon>
        <taxon>Arachnida</taxon>
        <taxon>Araneae</taxon>
        <taxon>Araneomorphae</taxon>
        <taxon>Entelegynae</taxon>
        <taxon>Araneoidea</taxon>
        <taxon>Nephilidae</taxon>
        <taxon>Trichonephila</taxon>
    </lineage>
</organism>
<reference evidence="1" key="1">
    <citation type="submission" date="2020-08" db="EMBL/GenBank/DDBJ databases">
        <title>Multicomponent nature underlies the extraordinary mechanical properties of spider dragline silk.</title>
        <authorList>
            <person name="Kono N."/>
            <person name="Nakamura H."/>
            <person name="Mori M."/>
            <person name="Yoshida Y."/>
            <person name="Ohtoshi R."/>
            <person name="Malay A.D."/>
            <person name="Moran D.A.P."/>
            <person name="Tomita M."/>
            <person name="Numata K."/>
            <person name="Arakawa K."/>
        </authorList>
    </citation>
    <scope>NUCLEOTIDE SEQUENCE</scope>
</reference>
<comment type="caution">
    <text evidence="1">The sequence shown here is derived from an EMBL/GenBank/DDBJ whole genome shotgun (WGS) entry which is preliminary data.</text>
</comment>
<protein>
    <submittedName>
        <fullName evidence="1">Uncharacterized protein</fullName>
    </submittedName>
</protein>
<evidence type="ECO:0000313" key="2">
    <source>
        <dbReference type="Proteomes" id="UP000887159"/>
    </source>
</evidence>
<accession>A0A8X7BI23</accession>
<evidence type="ECO:0000313" key="1">
    <source>
        <dbReference type="EMBL" id="GFY31127.1"/>
    </source>
</evidence>
<sequence length="89" mass="10684">MPCGKSNLGRHTCKPKILQRVQLHIKLRKNGYHQTRKTDKEWQKRMLRAQQRNMQPDLRMYFCEHIFSVLQHQKDVNQESTSTSNMTLC</sequence>
<dbReference type="AlphaFoldDB" id="A0A8X7BI23"/>
<proteinExistence type="predicted"/>